<dbReference type="PROSITE" id="PS50005">
    <property type="entry name" value="TPR"/>
    <property type="match status" value="1"/>
</dbReference>
<dbReference type="Gene3D" id="1.25.40.10">
    <property type="entry name" value="Tetratricopeptide repeat domain"/>
    <property type="match status" value="1"/>
</dbReference>
<evidence type="ECO:0000256" key="4">
    <source>
        <dbReference type="ARBA" id="ARBA00022676"/>
    </source>
</evidence>
<evidence type="ECO:0000256" key="5">
    <source>
        <dbReference type="ARBA" id="ARBA00022679"/>
    </source>
</evidence>
<dbReference type="CDD" id="cd00761">
    <property type="entry name" value="Glyco_tranf_GTA_type"/>
    <property type="match status" value="1"/>
</dbReference>
<accession>A0A157Q097</accession>
<evidence type="ECO:0000259" key="9">
    <source>
        <dbReference type="Pfam" id="PF00535"/>
    </source>
</evidence>
<dbReference type="Pfam" id="PF00535">
    <property type="entry name" value="Glycos_transf_2"/>
    <property type="match status" value="1"/>
</dbReference>
<name>A0A157Q097_9BORD</name>
<evidence type="ECO:0000259" key="10">
    <source>
        <dbReference type="Pfam" id="PF13844"/>
    </source>
</evidence>
<dbReference type="InterPro" id="IPR029063">
    <property type="entry name" value="SAM-dependent_MTases_sf"/>
</dbReference>
<dbReference type="Gene3D" id="3.90.550.10">
    <property type="entry name" value="Spore Coat Polysaccharide Biosynthesis Protein SpsA, Chain A"/>
    <property type="match status" value="1"/>
</dbReference>
<evidence type="ECO:0000256" key="2">
    <source>
        <dbReference type="ARBA" id="ARBA00005386"/>
    </source>
</evidence>
<keyword evidence="7 8" id="KW-0802">TPR repeat</keyword>
<dbReference type="InterPro" id="IPR029044">
    <property type="entry name" value="Nucleotide-diphossugar_trans"/>
</dbReference>
<dbReference type="SUPFAM" id="SSF53756">
    <property type="entry name" value="UDP-Glycosyltransferase/glycogen phosphorylase"/>
    <property type="match status" value="1"/>
</dbReference>
<proteinExistence type="inferred from homology"/>
<evidence type="ECO:0000256" key="3">
    <source>
        <dbReference type="ARBA" id="ARBA00011970"/>
    </source>
</evidence>
<keyword evidence="6" id="KW-0677">Repeat</keyword>
<dbReference type="SUPFAM" id="SSF53448">
    <property type="entry name" value="Nucleotide-diphospho-sugar transferases"/>
    <property type="match status" value="2"/>
</dbReference>
<feature type="repeat" description="TPR" evidence="8">
    <location>
        <begin position="67"/>
        <end position="100"/>
    </location>
</feature>
<evidence type="ECO:0000256" key="1">
    <source>
        <dbReference type="ARBA" id="ARBA00004922"/>
    </source>
</evidence>
<dbReference type="PANTHER" id="PTHR44835">
    <property type="entry name" value="UDP-N-ACETYLGLUCOSAMINE--PEPTIDE N-ACETYLGLUCOSAMINYLTRANSFERASE SPINDLY-RELATED"/>
    <property type="match status" value="1"/>
</dbReference>
<dbReference type="InterPro" id="IPR029489">
    <property type="entry name" value="OGT/SEC/SPY_C"/>
</dbReference>
<dbReference type="InterPro" id="IPR001173">
    <property type="entry name" value="Glyco_trans_2-like"/>
</dbReference>
<comment type="similarity">
    <text evidence="2">Belongs to the glycosyltransferase 41 family. O-GlcNAc transferase subfamily.</text>
</comment>
<feature type="domain" description="Glycosyltransferase 2-like" evidence="9">
    <location>
        <begin position="953"/>
        <end position="1069"/>
    </location>
</feature>
<dbReference type="EMBL" id="FKBS01000017">
    <property type="protein sequence ID" value="SAI39000.1"/>
    <property type="molecule type" value="Genomic_DNA"/>
</dbReference>
<dbReference type="InterPro" id="IPR051939">
    <property type="entry name" value="Glycosyltr_41/O-GlcNAc_trsf"/>
</dbReference>
<sequence>MQGLAAALADKDNPEEALVHLEAVLAKQPDRTSALALKFKLLAKLGHLTEAVKQCEALQKADPANALMYYVDLGNYYRELGNFKKAEACYRKAAESPIQRTVALSNLLTLVHYMPEKSAADIHHTCKVLGSLFTPNRTPTRPCPADQSPQRTLRVGIFSEGFCLHPVGSMTVAAFEQLSTYGIEVYAYTTNSTVDAITERMKALARKWTSISRLAEDEFADLLREDGIDILIDLAGHHSGSRMLTVALEPAPIIIKWVGGLINTTGVKAFDYLITDSVESPPGSDSMYTEKLIRMPDDYICYMPPSNAPDVGELPALKNGYVTFGCFNNSVKLNEVVLAQWAQLMHDVPGSHLFLKSPPLRNPETQKKILALMSGYGINSDRIRLEGRSNHYELLNRYNEIDIALDPWPYSGGLTTCEGMLMGVPAVTLPGPTFAGRHSATHLANAGMPELIVESWEQYRERAAGLAANLNTLSTIRTHLRRILIESPVCDAPKFGRHLADALRAVWQRYCEDKPRAAMAFTADGLPWFEDESEPTIVRHPEIESDTFEFSFKGRIVAIDHGAALAGDDKLKSPHLRQALNVIAIDPAKAIENHDALLASGTLRHYQSNVALGDGNPTQLRVCLDAKLNSTLEPLRAQEQLISLRRGGEVLTRLPLPTTRLDDIEGVGQVDLLALDDRHNNLHILQGARGHLPRTLIVQVRVLFSAIYHDQPDLGQLTQELAQHGLRLLRLNDAAQHNYLPAPLALHTQFPGSQLLNANAVFVPTDARLRAMDRNQRQKLAFLLHYLYGATDLAHLVLGLDCEKVALRFLKSAGWLSEAAQVAVEFEAVADTVHVALRNVASKEEAETIVRVIRSFPQWRPERLADLIAQCEAVLLEDGANNTAHFTLVHALNAQHAKAVTPPDTTEATSEMRERLKEMGWENKGALYAYWLKKIERASARPSAPISAILIANRFKPEIIENLALLREQCSDLEIVFVNNGAPRSDFSAISATVDVWIDLKGNSGAYLARNIGAVFSSAKILLFVDDDGLPEPDFVDAHLRTHSTHRPISLRGVYRPRSKDGEAPPHYHLGDEICAAPPVLEGNVSFARDAFVAVGGWGDYILFGHGGFDVSHRLNQHGFLLQRQLYTPSSILRHDYLRGEAHATEKFAKQNASWHLLDALGHVKSLEVSRQAITPEMPAVRHTLPQRLVVSLTSYQKRFSTLHETLECLTNQSVKPDRIILWISYEDQAALPDRVRLYGHSGVEIKYCRDIRSYKKIIPTLREEGAAFIVTADDDVAYPRDWLEKLVQAWPNDYRTVVAWRAHTIVTDPANGTPLPYAQWEPAAAVMNTPSERIFPTGVGGVLYPPGVFHQDVFDEDTFQLLCPDADDVWLYAMCRRNGAKFKTVGEPFKINAWTGTQQESLWHKNLGRNQNDKWIQCIIDRYGVFDCLPAEPRSSRPPLANSTFDSAAYWSNRYRLGGNSGSGSYGRLAQFKAEVLNALVKEFDVASVIEFGCGDGAQLQLADYPKYLGLDITQESVQRCRSLFSQDQSKAFKTVADYAGEQAELALSLDVIFHLIEDHVFDAYMHRLLGAAQRYAIVYSSNHESSTRSVHVRHRKFVDWINKYYSNDFKLIRHIPNRYPLRNDPENESFADFYIFEKIGQFTSFSR</sequence>
<evidence type="ECO:0000256" key="8">
    <source>
        <dbReference type="PROSITE-ProRule" id="PRU00339"/>
    </source>
</evidence>
<keyword evidence="5 11" id="KW-0808">Transferase</keyword>
<organism evidence="11 12">
    <name type="scientific">Bordetella ansorpii</name>
    <dbReference type="NCBI Taxonomy" id="288768"/>
    <lineage>
        <taxon>Bacteria</taxon>
        <taxon>Pseudomonadati</taxon>
        <taxon>Pseudomonadota</taxon>
        <taxon>Betaproteobacteria</taxon>
        <taxon>Burkholderiales</taxon>
        <taxon>Alcaligenaceae</taxon>
        <taxon>Bordetella</taxon>
    </lineage>
</organism>
<gene>
    <name evidence="11" type="ORF">SAMEA1982600_03037</name>
</gene>
<keyword evidence="4" id="KW-0328">Glycosyltransferase</keyword>
<dbReference type="Proteomes" id="UP000077037">
    <property type="component" value="Unassembled WGS sequence"/>
</dbReference>
<dbReference type="SUPFAM" id="SSF53335">
    <property type="entry name" value="S-adenosyl-L-methionine-dependent methyltransferases"/>
    <property type="match status" value="1"/>
</dbReference>
<dbReference type="Gene3D" id="3.40.50.150">
    <property type="entry name" value="Vaccinia Virus protein VP39"/>
    <property type="match status" value="1"/>
</dbReference>
<dbReference type="PANTHER" id="PTHR44835:SF1">
    <property type="entry name" value="PROTEIN O-GLCNAC TRANSFERASE"/>
    <property type="match status" value="1"/>
</dbReference>
<dbReference type="SUPFAM" id="SSF48452">
    <property type="entry name" value="TPR-like"/>
    <property type="match status" value="1"/>
</dbReference>
<reference evidence="11 12" key="1">
    <citation type="submission" date="2016-03" db="EMBL/GenBank/DDBJ databases">
        <authorList>
            <consortium name="Pathogen Informatics"/>
        </authorList>
    </citation>
    <scope>NUCLEOTIDE SEQUENCE [LARGE SCALE GENOMIC DNA]</scope>
    <source>
        <strain evidence="11 12">NCTC13364</strain>
    </source>
</reference>
<feature type="domain" description="O-GlcNAc transferase C-terminal" evidence="10">
    <location>
        <begin position="318"/>
        <end position="495"/>
    </location>
</feature>
<evidence type="ECO:0000256" key="6">
    <source>
        <dbReference type="ARBA" id="ARBA00022737"/>
    </source>
</evidence>
<dbReference type="Pfam" id="PF13844">
    <property type="entry name" value="Glyco_transf_41"/>
    <property type="match status" value="2"/>
</dbReference>
<evidence type="ECO:0000313" key="11">
    <source>
        <dbReference type="EMBL" id="SAI39000.1"/>
    </source>
</evidence>
<protein>
    <recommendedName>
        <fullName evidence="3">protein O-GlcNAc transferase</fullName>
        <ecNumber evidence="3">2.4.1.255</ecNumber>
    </recommendedName>
</protein>
<dbReference type="Gene3D" id="3.40.50.2000">
    <property type="entry name" value="Glycogen Phosphorylase B"/>
    <property type="match status" value="1"/>
</dbReference>
<evidence type="ECO:0000256" key="7">
    <source>
        <dbReference type="ARBA" id="ARBA00022803"/>
    </source>
</evidence>
<dbReference type="GO" id="GO:0097363">
    <property type="term" value="F:protein O-acetylglucosaminyltransferase activity"/>
    <property type="evidence" value="ECO:0007669"/>
    <property type="project" value="UniProtKB-EC"/>
</dbReference>
<evidence type="ECO:0000313" key="12">
    <source>
        <dbReference type="Proteomes" id="UP000077037"/>
    </source>
</evidence>
<dbReference type="InterPro" id="IPR019734">
    <property type="entry name" value="TPR_rpt"/>
</dbReference>
<dbReference type="EC" id="2.4.1.255" evidence="3"/>
<dbReference type="InterPro" id="IPR011990">
    <property type="entry name" value="TPR-like_helical_dom_sf"/>
</dbReference>
<feature type="domain" description="O-GlcNAc transferase C-terminal" evidence="10">
    <location>
        <begin position="146"/>
        <end position="299"/>
    </location>
</feature>
<dbReference type="Gene3D" id="3.40.50.11380">
    <property type="match status" value="1"/>
</dbReference>
<comment type="pathway">
    <text evidence="1">Protein modification; protein glycosylation.</text>
</comment>